<protein>
    <recommendedName>
        <fullName evidence="5">Choline kinase</fullName>
    </recommendedName>
</protein>
<evidence type="ECO:0000256" key="1">
    <source>
        <dbReference type="ARBA" id="ARBA00038211"/>
    </source>
</evidence>
<dbReference type="Pfam" id="PF01633">
    <property type="entry name" value="Choline_kinase"/>
    <property type="match status" value="2"/>
</dbReference>
<comment type="caution">
    <text evidence="3">The sequence shown here is derived from an EMBL/GenBank/DDBJ whole genome shotgun (WGS) entry which is preliminary data.</text>
</comment>
<feature type="compositionally biased region" description="Pro residues" evidence="2">
    <location>
        <begin position="849"/>
        <end position="875"/>
    </location>
</feature>
<dbReference type="GO" id="GO:0005737">
    <property type="term" value="C:cytoplasm"/>
    <property type="evidence" value="ECO:0007669"/>
    <property type="project" value="TreeGrafter"/>
</dbReference>
<accession>A0A9P6W6Y5</accession>
<evidence type="ECO:0000256" key="2">
    <source>
        <dbReference type="SAM" id="MobiDB-lite"/>
    </source>
</evidence>
<evidence type="ECO:0000313" key="3">
    <source>
        <dbReference type="EMBL" id="KAG0664445.1"/>
    </source>
</evidence>
<dbReference type="PANTHER" id="PTHR22603:SF93">
    <property type="entry name" value="RE24176P"/>
    <property type="match status" value="1"/>
</dbReference>
<feature type="compositionally biased region" description="Low complexity" evidence="2">
    <location>
        <begin position="839"/>
        <end position="848"/>
    </location>
</feature>
<feature type="region of interest" description="Disordered" evidence="2">
    <location>
        <begin position="237"/>
        <end position="313"/>
    </location>
</feature>
<dbReference type="EMBL" id="PUHQ01000014">
    <property type="protein sequence ID" value="KAG0664445.1"/>
    <property type="molecule type" value="Genomic_DNA"/>
</dbReference>
<reference evidence="3 4" key="1">
    <citation type="submission" date="2020-11" db="EMBL/GenBank/DDBJ databases">
        <title>Kefir isolates.</title>
        <authorList>
            <person name="Marcisauskas S."/>
            <person name="Kim Y."/>
            <person name="Blasche S."/>
        </authorList>
    </citation>
    <scope>NUCLEOTIDE SEQUENCE [LARGE SCALE GENOMIC DNA]</scope>
    <source>
        <strain evidence="3 4">KR</strain>
    </source>
</reference>
<feature type="region of interest" description="Disordered" evidence="2">
    <location>
        <begin position="832"/>
        <end position="881"/>
    </location>
</feature>
<evidence type="ECO:0000313" key="4">
    <source>
        <dbReference type="Proteomes" id="UP000777482"/>
    </source>
</evidence>
<feature type="region of interest" description="Disordered" evidence="2">
    <location>
        <begin position="405"/>
        <end position="465"/>
    </location>
</feature>
<dbReference type="SUPFAM" id="SSF56112">
    <property type="entry name" value="Protein kinase-like (PK-like)"/>
    <property type="match status" value="1"/>
</dbReference>
<feature type="region of interest" description="Disordered" evidence="2">
    <location>
        <begin position="1"/>
        <end position="49"/>
    </location>
</feature>
<dbReference type="AlphaFoldDB" id="A0A9P6W6Y5"/>
<dbReference type="InterPro" id="IPR011009">
    <property type="entry name" value="Kinase-like_dom_sf"/>
</dbReference>
<dbReference type="Proteomes" id="UP000777482">
    <property type="component" value="Unassembled WGS sequence"/>
</dbReference>
<keyword evidence="4" id="KW-1185">Reference proteome</keyword>
<dbReference type="Gene3D" id="3.90.1200.10">
    <property type="match status" value="1"/>
</dbReference>
<sequence>MRTGSADPIVVQIPPETSPLMLPTQGHRRGVYSHHHADRDRGGEDEEDYQLEPNYRSSDLVDADDLEFVAPGQWDGLGDPNLGGHRHDGQYSAFGDDDDDDVPDFDMMDDDHDVEDWTLEDGHVDGVPCCNVRLDAKMYQQPAFLDQLMVLLRDELATPGWATLPRNLPSTVIQVQRISGALTNAVFFVSIPDVKVELAVEETVASPQSYFDQIGSDPDQDNDADVSPRALPATVFSELERGRAAASTPRPREARLEPAAAADSSTHSTPQVVKISLPGSMPDEPAPDADSGESSPAETASPSGGAAGSSRVRIESTTLSAPTILLRVYGPQSGSLISRRTELHILHTLSSQYGIGAHVLGTFANGRVEEYFHSRALVKEEMRDPRVSRWIGRRMRELHSVDLQQIIPPPTEEEMARDEEKRRRTREKHAAAGGAGAARPGPDPLVHTRHSREGSASAKSPMSTASAYSTSSASSVFSFGTTSSSSSVYSNSSVTSNATINSGSARSLYGSAPTSLHSSPDLLPRRTPSEVSVGDRKRPRQRGASSRGRQWRASDKLCVWENITCWTRQAKNVLRELDELAQLPGFVKLFSTASSASTPSGPGGPTTATTTTVTAEGEAEHVTPLASPARTFAIRSMLNIPLFEQQVRLYRQYVHRAERAIGKSKRVFAHNDTQYGNLLLVTPTHGTPEEEEEIERTARREGGAHRRIVVIDFEYAGANPRGFDIANHFCEWQADYHHPSLSHSLSSHQPYPTASEKARFLRAYVGCDQGYDGPAPIDPAGQAAATEDVRVKRLLDEIRIWEPSSHAMWAVWGIVQAKDDLLARIRTWKERASARDSRSATPGSGPASPAWPPSAVSPPLGPTTPTAASPPPLPPAGDAGSLVDSIKELGLGEKEVEELADLDELEEVGEVFDYLSYAAERMGMFRRELAELGVI</sequence>
<dbReference type="GO" id="GO:0004305">
    <property type="term" value="F:ethanolamine kinase activity"/>
    <property type="evidence" value="ECO:0007669"/>
    <property type="project" value="TreeGrafter"/>
</dbReference>
<name>A0A9P6W6Y5_RHOMI</name>
<evidence type="ECO:0008006" key="5">
    <source>
        <dbReference type="Google" id="ProtNLM"/>
    </source>
</evidence>
<feature type="region of interest" description="Disordered" evidence="2">
    <location>
        <begin position="509"/>
        <end position="549"/>
    </location>
</feature>
<proteinExistence type="inferred from homology"/>
<dbReference type="PANTHER" id="PTHR22603">
    <property type="entry name" value="CHOLINE/ETHANOALAMINE KINASE"/>
    <property type="match status" value="1"/>
</dbReference>
<organism evidence="3 4">
    <name type="scientific">Rhodotorula mucilaginosa</name>
    <name type="common">Yeast</name>
    <name type="synonym">Rhodotorula rubra</name>
    <dbReference type="NCBI Taxonomy" id="5537"/>
    <lineage>
        <taxon>Eukaryota</taxon>
        <taxon>Fungi</taxon>
        <taxon>Dikarya</taxon>
        <taxon>Basidiomycota</taxon>
        <taxon>Pucciniomycotina</taxon>
        <taxon>Microbotryomycetes</taxon>
        <taxon>Sporidiobolales</taxon>
        <taxon>Sporidiobolaceae</taxon>
        <taxon>Rhodotorula</taxon>
    </lineage>
</organism>
<dbReference type="Gene3D" id="3.30.200.20">
    <property type="entry name" value="Phosphorylase Kinase, domain 1"/>
    <property type="match status" value="1"/>
</dbReference>
<comment type="similarity">
    <text evidence="1">Belongs to the choline/ethanolamine kinase family.</text>
</comment>
<dbReference type="GO" id="GO:0006646">
    <property type="term" value="P:phosphatidylethanolamine biosynthetic process"/>
    <property type="evidence" value="ECO:0007669"/>
    <property type="project" value="TreeGrafter"/>
</dbReference>
<feature type="compositionally biased region" description="Low complexity" evidence="2">
    <location>
        <begin position="292"/>
        <end position="310"/>
    </location>
</feature>
<gene>
    <name evidence="3" type="ORF">C6P46_001490</name>
</gene>
<dbReference type="GO" id="GO:0004103">
    <property type="term" value="F:choline kinase activity"/>
    <property type="evidence" value="ECO:0007669"/>
    <property type="project" value="TreeGrafter"/>
</dbReference>
<dbReference type="OrthoDB" id="10267235at2759"/>
<feature type="compositionally biased region" description="Basic and acidic residues" evidence="2">
    <location>
        <begin position="523"/>
        <end position="536"/>
    </location>
</feature>